<dbReference type="RefSeq" id="WP_204119847.1">
    <property type="nucleotide sequence ID" value="NZ_BOLV01000033.1"/>
</dbReference>
<keyword evidence="2" id="KW-1185">Reference proteome</keyword>
<dbReference type="Proteomes" id="UP001597199">
    <property type="component" value="Unassembled WGS sequence"/>
</dbReference>
<evidence type="ECO:0000313" key="2">
    <source>
        <dbReference type="Proteomes" id="UP001597199"/>
    </source>
</evidence>
<comment type="caution">
    <text evidence="1">The sequence shown here is derived from an EMBL/GenBank/DDBJ whole genome shotgun (WGS) entry which is preliminary data.</text>
</comment>
<dbReference type="EMBL" id="JBHTOA010000043">
    <property type="protein sequence ID" value="MFD1399838.1"/>
    <property type="molecule type" value="Genomic_DNA"/>
</dbReference>
<sequence length="45" mass="5058">MADKPEIVQIKIDKTLHSQIQAPTKALQIKIDCRAARYSGAQYSK</sequence>
<evidence type="ECO:0000313" key="1">
    <source>
        <dbReference type="EMBL" id="MFD1399838.1"/>
    </source>
</evidence>
<name>A0ABW4BIV1_9LACO</name>
<protein>
    <submittedName>
        <fullName evidence="1">Uncharacterized protein</fullName>
    </submittedName>
</protein>
<reference evidence="2" key="1">
    <citation type="journal article" date="2019" name="Int. J. Syst. Evol. Microbiol.">
        <title>The Global Catalogue of Microorganisms (GCM) 10K type strain sequencing project: providing services to taxonomists for standard genome sequencing and annotation.</title>
        <authorList>
            <consortium name="The Broad Institute Genomics Platform"/>
            <consortium name="The Broad Institute Genome Sequencing Center for Infectious Disease"/>
            <person name="Wu L."/>
            <person name="Ma J."/>
        </authorList>
    </citation>
    <scope>NUCLEOTIDE SEQUENCE [LARGE SCALE GENOMIC DNA]</scope>
    <source>
        <strain evidence="2">CCM 9110</strain>
    </source>
</reference>
<gene>
    <name evidence="1" type="ORF">ACFQ41_11010</name>
</gene>
<organism evidence="1 2">
    <name type="scientific">Lacticaseibacillus suilingensis</name>
    <dbReference type="NCBI Taxonomy" id="2799577"/>
    <lineage>
        <taxon>Bacteria</taxon>
        <taxon>Bacillati</taxon>
        <taxon>Bacillota</taxon>
        <taxon>Bacilli</taxon>
        <taxon>Lactobacillales</taxon>
        <taxon>Lactobacillaceae</taxon>
        <taxon>Lacticaseibacillus</taxon>
    </lineage>
</organism>
<accession>A0ABW4BIV1</accession>
<proteinExistence type="predicted"/>